<dbReference type="InterPro" id="IPR051012">
    <property type="entry name" value="CellSynth/LPSAsmb/PSIAsmb"/>
</dbReference>
<dbReference type="KEGG" id="fng:JM64_09195"/>
<feature type="repeat" description="TPR" evidence="3">
    <location>
        <begin position="132"/>
        <end position="165"/>
    </location>
</feature>
<dbReference type="PROSITE" id="PS50005">
    <property type="entry name" value="TPR"/>
    <property type="match status" value="4"/>
</dbReference>
<evidence type="ECO:0000256" key="2">
    <source>
        <dbReference type="ARBA" id="ARBA00022803"/>
    </source>
</evidence>
<dbReference type="Proteomes" id="UP000077096">
    <property type="component" value="Chromosome"/>
</dbReference>
<sequence>MVIRLILGSENPLIVDIKDETPMLVILRDLFYSGDWRNMRKDFEEHKEIYEDINKLEQLEEKIASLNEIVYEPIVWSEVVEFLDKYGITPEKIMHGTADGLYELAIEYADKNQTEIAKDILKFAIKLDKNYAPAYEFYGSLLLEENDVEGAIKYLTRSIELDPWLVQSYSMIGEAYYNIGDYEKAIEYWEKEIKLSPTNTFTYFMLADAYSKMGKIDKAIEVLERFRETSENSIIALYELAELYKRIGNEEKAREYESLIMEIDPRSDPNGIEIWAKVHLKKGNYEKVIQMIENVVKSSPEARHLNLVLAVAYAKTNQYEKARKIIEDLKEDDFWYLYGKREFFDELLTQPEKELCGIK</sequence>
<dbReference type="Pfam" id="PF12895">
    <property type="entry name" value="ANAPC3"/>
    <property type="match status" value="1"/>
</dbReference>
<dbReference type="AlphaFoldDB" id="A0A172T536"/>
<dbReference type="OrthoDB" id="9811316at2"/>
<dbReference type="SMART" id="SM00028">
    <property type="entry name" value="TPR"/>
    <property type="match status" value="6"/>
</dbReference>
<dbReference type="SUPFAM" id="SSF48452">
    <property type="entry name" value="TPR-like"/>
    <property type="match status" value="2"/>
</dbReference>
<feature type="repeat" description="TPR" evidence="3">
    <location>
        <begin position="234"/>
        <end position="267"/>
    </location>
</feature>
<dbReference type="InterPro" id="IPR019734">
    <property type="entry name" value="TPR_rpt"/>
</dbReference>
<protein>
    <submittedName>
        <fullName evidence="4">Uncharacterized protein</fullName>
    </submittedName>
</protein>
<dbReference type="PROSITE" id="PS50293">
    <property type="entry name" value="TPR_REGION"/>
    <property type="match status" value="1"/>
</dbReference>
<dbReference type="Pfam" id="PF14559">
    <property type="entry name" value="TPR_19"/>
    <property type="match status" value="1"/>
</dbReference>
<accession>A0A172T536</accession>
<dbReference type="Pfam" id="PF13181">
    <property type="entry name" value="TPR_8"/>
    <property type="match status" value="1"/>
</dbReference>
<dbReference type="InterPro" id="IPR002885">
    <property type="entry name" value="PPR_rpt"/>
</dbReference>
<dbReference type="EMBL" id="CP011393">
    <property type="protein sequence ID" value="ANE42074.1"/>
    <property type="molecule type" value="Genomic_DNA"/>
</dbReference>
<gene>
    <name evidence="4" type="ORF">JM64_09195</name>
</gene>
<feature type="repeat" description="TPR" evidence="3">
    <location>
        <begin position="200"/>
        <end position="233"/>
    </location>
</feature>
<name>A0A172T536_FERPE</name>
<dbReference type="PANTHER" id="PTHR45586:SF1">
    <property type="entry name" value="LIPOPOLYSACCHARIDE ASSEMBLY PROTEIN B"/>
    <property type="match status" value="1"/>
</dbReference>
<keyword evidence="2 3" id="KW-0802">TPR repeat</keyword>
<reference evidence="4 5" key="1">
    <citation type="submission" date="2014-08" db="EMBL/GenBank/DDBJ databases">
        <title>Fervidobacterium pennivorans DYC genome.</title>
        <authorList>
            <person name="Wushke S."/>
        </authorList>
    </citation>
    <scope>NUCLEOTIDE SEQUENCE [LARGE SCALE GENOMIC DNA]</scope>
    <source>
        <strain evidence="4 5">DYC</strain>
    </source>
</reference>
<evidence type="ECO:0000313" key="5">
    <source>
        <dbReference type="Proteomes" id="UP000077096"/>
    </source>
</evidence>
<dbReference type="PANTHER" id="PTHR45586">
    <property type="entry name" value="TPR REPEAT-CONTAINING PROTEIN PA4667"/>
    <property type="match status" value="1"/>
</dbReference>
<proteinExistence type="predicted"/>
<dbReference type="InterPro" id="IPR011990">
    <property type="entry name" value="TPR-like_helical_dom_sf"/>
</dbReference>
<evidence type="ECO:0000256" key="1">
    <source>
        <dbReference type="ARBA" id="ARBA00022737"/>
    </source>
</evidence>
<keyword evidence="1" id="KW-0677">Repeat</keyword>
<dbReference type="PATRIC" id="fig|93466.3.peg.1916"/>
<feature type="repeat" description="TPR" evidence="3">
    <location>
        <begin position="166"/>
        <end position="199"/>
    </location>
</feature>
<evidence type="ECO:0000313" key="4">
    <source>
        <dbReference type="EMBL" id="ANE42074.1"/>
    </source>
</evidence>
<dbReference type="Gene3D" id="1.25.40.10">
    <property type="entry name" value="Tetratricopeptide repeat domain"/>
    <property type="match status" value="1"/>
</dbReference>
<evidence type="ECO:0000256" key="3">
    <source>
        <dbReference type="PROSITE-ProRule" id="PRU00339"/>
    </source>
</evidence>
<dbReference type="PROSITE" id="PS51375">
    <property type="entry name" value="PPR"/>
    <property type="match status" value="1"/>
</dbReference>
<organism evidence="4 5">
    <name type="scientific">Fervidobacterium pennivorans</name>
    <dbReference type="NCBI Taxonomy" id="93466"/>
    <lineage>
        <taxon>Bacteria</taxon>
        <taxon>Thermotogati</taxon>
        <taxon>Thermotogota</taxon>
        <taxon>Thermotogae</taxon>
        <taxon>Thermotogales</taxon>
        <taxon>Fervidobacteriaceae</taxon>
        <taxon>Fervidobacterium</taxon>
    </lineage>
</organism>